<dbReference type="AlphaFoldDB" id="A0A8W7Q3K1"/>
<dbReference type="EnsemblMetazoa" id="ACOM042281-RA">
    <property type="protein sequence ID" value="ACOM042281-PA.1"/>
    <property type="gene ID" value="ACOM042281"/>
</dbReference>
<dbReference type="Proteomes" id="UP000075882">
    <property type="component" value="Unassembled WGS sequence"/>
</dbReference>
<evidence type="ECO:0000256" key="1">
    <source>
        <dbReference type="SAM" id="MobiDB-lite"/>
    </source>
</evidence>
<feature type="region of interest" description="Disordered" evidence="1">
    <location>
        <begin position="62"/>
        <end position="85"/>
    </location>
</feature>
<dbReference type="VEuPathDB" id="VectorBase:ACON2_033147"/>
<protein>
    <submittedName>
        <fullName evidence="2">Uncharacterized protein</fullName>
    </submittedName>
</protein>
<accession>A0A8W7Q3K1</accession>
<name>A0A8W7Q3K1_ANOCL</name>
<proteinExistence type="predicted"/>
<sequence>LRPTPHLEEFRKYPLSETMNCLKCSCGCDKLSKEELEQIINSSDRVKDFLKNETARSVFRRLTYPEEDESQPSGSRQRPVGKRPKPQAIKYLELIEKCEELMKKADLSDEAVEELANHRYMDMELAERLDESTAANRTEVLEAIVREYSNRLCETECYEKFISKLVKAHEGKLKIEK</sequence>
<reference evidence="2" key="1">
    <citation type="submission" date="2022-08" db="UniProtKB">
        <authorList>
            <consortium name="EnsemblMetazoa"/>
        </authorList>
    </citation>
    <scope>IDENTIFICATION</scope>
</reference>
<evidence type="ECO:0000313" key="2">
    <source>
        <dbReference type="EnsemblMetazoa" id="ACOM042281-PA.1"/>
    </source>
</evidence>
<organism evidence="2">
    <name type="scientific">Anopheles coluzzii</name>
    <name type="common">African malaria mosquito</name>
    <dbReference type="NCBI Taxonomy" id="1518534"/>
    <lineage>
        <taxon>Eukaryota</taxon>
        <taxon>Metazoa</taxon>
        <taxon>Ecdysozoa</taxon>
        <taxon>Arthropoda</taxon>
        <taxon>Hexapoda</taxon>
        <taxon>Insecta</taxon>
        <taxon>Pterygota</taxon>
        <taxon>Neoptera</taxon>
        <taxon>Endopterygota</taxon>
        <taxon>Diptera</taxon>
        <taxon>Nematocera</taxon>
        <taxon>Culicoidea</taxon>
        <taxon>Culicidae</taxon>
        <taxon>Anophelinae</taxon>
        <taxon>Anopheles</taxon>
    </lineage>
</organism>